<reference evidence="7 8" key="1">
    <citation type="journal article" date="2019" name="Int. J. Syst. Evol. Microbiol.">
        <title>The Global Catalogue of Microorganisms (GCM) 10K type strain sequencing project: providing services to taxonomists for standard genome sequencing and annotation.</title>
        <authorList>
            <consortium name="The Broad Institute Genomics Platform"/>
            <consortium name="The Broad Institute Genome Sequencing Center for Infectious Disease"/>
            <person name="Wu L."/>
            <person name="Ma J."/>
        </authorList>
    </citation>
    <scope>NUCLEOTIDE SEQUENCE [LARGE SCALE GENOMIC DNA]</scope>
    <source>
        <strain evidence="7 8">JCM 10425</strain>
    </source>
</reference>
<evidence type="ECO:0000256" key="4">
    <source>
        <dbReference type="ARBA" id="ARBA00022729"/>
    </source>
</evidence>
<dbReference type="Proteomes" id="UP001500967">
    <property type="component" value="Unassembled WGS sequence"/>
</dbReference>
<comment type="caution">
    <text evidence="7">The sequence shown here is derived from an EMBL/GenBank/DDBJ whole genome shotgun (WGS) entry which is preliminary data.</text>
</comment>
<evidence type="ECO:0000313" key="8">
    <source>
        <dbReference type="Proteomes" id="UP001500967"/>
    </source>
</evidence>
<proteinExistence type="inferred from homology"/>
<comment type="subcellular location">
    <subcellularLocation>
        <location evidence="1">Cell envelope</location>
    </subcellularLocation>
</comment>
<comment type="similarity">
    <text evidence="2">Belongs to the bacterial solute-binding protein 8 family.</text>
</comment>
<evidence type="ECO:0000256" key="5">
    <source>
        <dbReference type="SAM" id="SignalP"/>
    </source>
</evidence>
<evidence type="ECO:0000256" key="3">
    <source>
        <dbReference type="ARBA" id="ARBA00022448"/>
    </source>
</evidence>
<evidence type="ECO:0000259" key="6">
    <source>
        <dbReference type="PROSITE" id="PS50983"/>
    </source>
</evidence>
<dbReference type="RefSeq" id="WP_344653811.1">
    <property type="nucleotide sequence ID" value="NZ_BAAAGX010000035.1"/>
</dbReference>
<name>A0ABN0V6A9_9ACTN</name>
<dbReference type="CDD" id="cd01146">
    <property type="entry name" value="FhuD"/>
    <property type="match status" value="1"/>
</dbReference>
<keyword evidence="8" id="KW-1185">Reference proteome</keyword>
<dbReference type="PANTHER" id="PTHR30532:SF24">
    <property type="entry name" value="FERRIC ENTEROBACTIN-BINDING PERIPLASMIC PROTEIN FEPB"/>
    <property type="match status" value="1"/>
</dbReference>
<organism evidence="7 8">
    <name type="scientific">Cryptosporangium japonicum</name>
    <dbReference type="NCBI Taxonomy" id="80872"/>
    <lineage>
        <taxon>Bacteria</taxon>
        <taxon>Bacillati</taxon>
        <taxon>Actinomycetota</taxon>
        <taxon>Actinomycetes</taxon>
        <taxon>Cryptosporangiales</taxon>
        <taxon>Cryptosporangiaceae</taxon>
        <taxon>Cryptosporangium</taxon>
    </lineage>
</organism>
<feature type="domain" description="Fe/B12 periplasmic-binding" evidence="6">
    <location>
        <begin position="61"/>
        <end position="343"/>
    </location>
</feature>
<protein>
    <submittedName>
        <fullName evidence="7">Iron-siderophore ABC transporter substrate-binding protein</fullName>
    </submittedName>
</protein>
<accession>A0ABN0V6A9</accession>
<keyword evidence="4 5" id="KW-0732">Signal</keyword>
<dbReference type="InterPro" id="IPR002491">
    <property type="entry name" value="ABC_transptr_periplasmic_BD"/>
</dbReference>
<dbReference type="PANTHER" id="PTHR30532">
    <property type="entry name" value="IRON III DICITRATE-BINDING PERIPLASMIC PROTEIN"/>
    <property type="match status" value="1"/>
</dbReference>
<dbReference type="PROSITE" id="PS50983">
    <property type="entry name" value="FE_B12_PBP"/>
    <property type="match status" value="1"/>
</dbReference>
<evidence type="ECO:0000256" key="1">
    <source>
        <dbReference type="ARBA" id="ARBA00004196"/>
    </source>
</evidence>
<dbReference type="PROSITE" id="PS51257">
    <property type="entry name" value="PROKAR_LIPOPROTEIN"/>
    <property type="match status" value="1"/>
</dbReference>
<feature type="chain" id="PRO_5046098291" evidence="5">
    <location>
        <begin position="21"/>
        <end position="347"/>
    </location>
</feature>
<gene>
    <name evidence="7" type="ORF">GCM10009539_76140</name>
</gene>
<evidence type="ECO:0000313" key="7">
    <source>
        <dbReference type="EMBL" id="GAA0277127.1"/>
    </source>
</evidence>
<dbReference type="Pfam" id="PF01497">
    <property type="entry name" value="Peripla_BP_2"/>
    <property type="match status" value="1"/>
</dbReference>
<dbReference type="SUPFAM" id="SSF53807">
    <property type="entry name" value="Helical backbone' metal receptor"/>
    <property type="match status" value="1"/>
</dbReference>
<dbReference type="Gene3D" id="3.40.50.1980">
    <property type="entry name" value="Nitrogenase molybdenum iron protein domain"/>
    <property type="match status" value="2"/>
</dbReference>
<feature type="signal peptide" evidence="5">
    <location>
        <begin position="1"/>
        <end position="20"/>
    </location>
</feature>
<dbReference type="EMBL" id="BAAAGX010000035">
    <property type="protein sequence ID" value="GAA0277127.1"/>
    <property type="molecule type" value="Genomic_DNA"/>
</dbReference>
<dbReference type="InterPro" id="IPR051313">
    <property type="entry name" value="Bact_iron-sidero_bind"/>
</dbReference>
<keyword evidence="3" id="KW-0813">Transport</keyword>
<evidence type="ECO:0000256" key="2">
    <source>
        <dbReference type="ARBA" id="ARBA00008814"/>
    </source>
</evidence>
<sequence length="347" mass="36529">MRLNRLLAGAVAVAMSVALAACGGTDDDSASADASAGSGASFPITIKHALGSTTIEKKPVRVATVNWANEEVPLALGIVPVGFAKANFGDDDTDGLLPWTKAKLDELGGDTKPVLFDETDGIDFEAVADTRPDVILAAYSGLTKQDYDTLSKIAPTVAYPEAPWATAWRDTITLESEALGLKSEGEKLIADIESQVKAEVGKHPSIAGKNAMFITHIDPADLSKVTYYTAHDTRVQFFGDLGLKDAPAVEKASQSSKEFSGSLSSEQIQELNDVDIMVSYGDADNKLLSQLQADPLLGKIPAIKRGSVVFFPGSGPLATAANPTPLSISYVTKDYVELLAAAADKVK</sequence>